<comment type="caution">
    <text evidence="2">The sequence shown here is derived from an EMBL/GenBank/DDBJ whole genome shotgun (WGS) entry which is preliminary data.</text>
</comment>
<dbReference type="PROSITE" id="PS51257">
    <property type="entry name" value="PROKAR_LIPOPROTEIN"/>
    <property type="match status" value="1"/>
</dbReference>
<feature type="signal peptide" evidence="1">
    <location>
        <begin position="1"/>
        <end position="30"/>
    </location>
</feature>
<dbReference type="Proteomes" id="UP000286246">
    <property type="component" value="Unassembled WGS sequence"/>
</dbReference>
<organism evidence="2 3">
    <name type="scientific">Sphingobacterium detergens</name>
    <dbReference type="NCBI Taxonomy" id="1145106"/>
    <lineage>
        <taxon>Bacteria</taxon>
        <taxon>Pseudomonadati</taxon>
        <taxon>Bacteroidota</taxon>
        <taxon>Sphingobacteriia</taxon>
        <taxon>Sphingobacteriales</taxon>
        <taxon>Sphingobacteriaceae</taxon>
        <taxon>Sphingobacterium</taxon>
    </lineage>
</organism>
<reference evidence="2 3" key="1">
    <citation type="submission" date="2018-09" db="EMBL/GenBank/DDBJ databases">
        <title>Genomic Encyclopedia of Type Strains, Phase III (KMG-III): the genomes of soil and plant-associated and newly described type strains.</title>
        <authorList>
            <person name="Whitman W."/>
        </authorList>
    </citation>
    <scope>NUCLEOTIDE SEQUENCE [LARGE SCALE GENOMIC DNA]</scope>
    <source>
        <strain evidence="2 3">CECT 7938</strain>
    </source>
</reference>
<feature type="chain" id="PRO_5019319472" description="Lipocalin-like protein" evidence="1">
    <location>
        <begin position="31"/>
        <end position="136"/>
    </location>
</feature>
<evidence type="ECO:0000313" key="2">
    <source>
        <dbReference type="EMBL" id="RKE45344.1"/>
    </source>
</evidence>
<evidence type="ECO:0000256" key="1">
    <source>
        <dbReference type="SAM" id="SignalP"/>
    </source>
</evidence>
<keyword evidence="1" id="KW-0732">Signal</keyword>
<protein>
    <recommendedName>
        <fullName evidence="4">Lipocalin-like protein</fullName>
    </recommendedName>
</protein>
<evidence type="ECO:0008006" key="4">
    <source>
        <dbReference type="Google" id="ProtNLM"/>
    </source>
</evidence>
<name>A0A420ALK2_SPHD1</name>
<sequence length="136" mass="14847">MYTRTMRKFIQTLGLGMLILTAIISFTSCSKDDDPADDNLFIGKYEGKIAFDDLKDNSKDVASADGTITVTKTGNTYNFAFGNSIPNLNGVDFEEKDNVLINIGSAGTGVIRIDAGKLTIGYTKDDKVWTADCQRK</sequence>
<accession>A0A420ALK2</accession>
<dbReference type="AlphaFoldDB" id="A0A420ALK2"/>
<evidence type="ECO:0000313" key="3">
    <source>
        <dbReference type="Proteomes" id="UP000286246"/>
    </source>
</evidence>
<keyword evidence="3" id="KW-1185">Reference proteome</keyword>
<gene>
    <name evidence="2" type="ORF">DFQ12_4416</name>
</gene>
<proteinExistence type="predicted"/>
<dbReference type="EMBL" id="RAPY01000005">
    <property type="protein sequence ID" value="RKE45344.1"/>
    <property type="molecule type" value="Genomic_DNA"/>
</dbReference>